<dbReference type="InterPro" id="IPR017178">
    <property type="entry name" value="IspG_atypical"/>
</dbReference>
<dbReference type="Gene3D" id="3.30.413.10">
    <property type="entry name" value="Sulfite Reductase Hemoprotein, domain 1"/>
    <property type="match status" value="1"/>
</dbReference>
<dbReference type="AlphaFoldDB" id="A0A7G1HWX1"/>
<keyword evidence="5 8" id="KW-0411">Iron-sulfur</keyword>
<evidence type="ECO:0000313" key="12">
    <source>
        <dbReference type="Proteomes" id="UP000594042"/>
    </source>
</evidence>
<feature type="binding site" evidence="8">
    <location>
        <position position="550"/>
    </location>
    <ligand>
        <name>[4Fe-4S] cluster</name>
        <dbReference type="ChEBI" id="CHEBI:49883"/>
    </ligand>
</feature>
<dbReference type="Pfam" id="PF04551">
    <property type="entry name" value="GcpE"/>
    <property type="match status" value="1"/>
</dbReference>
<organism evidence="11 12">
    <name type="scientific">Coprobacter secundus subsp. similis</name>
    <dbReference type="NCBI Taxonomy" id="2751153"/>
    <lineage>
        <taxon>Bacteria</taxon>
        <taxon>Pseudomonadati</taxon>
        <taxon>Bacteroidota</taxon>
        <taxon>Bacteroidia</taxon>
        <taxon>Bacteroidales</taxon>
        <taxon>Barnesiellaceae</taxon>
        <taxon>Coprobacter</taxon>
    </lineage>
</organism>
<keyword evidence="12" id="KW-1185">Reference proteome</keyword>
<dbReference type="Proteomes" id="UP000594042">
    <property type="component" value="Chromosome"/>
</dbReference>
<comment type="catalytic activity">
    <reaction evidence="7">
        <text>(2E)-4-hydroxy-3-methylbut-2-enyl diphosphate + 2 oxidized [2Fe-2S]-[ferredoxin] + H2O = 2-C-methyl-D-erythritol 2,4-cyclic diphosphate + 2 reduced [2Fe-2S]-[ferredoxin] + H(+)</text>
        <dbReference type="Rhea" id="RHEA:26119"/>
        <dbReference type="Rhea" id="RHEA-COMP:10000"/>
        <dbReference type="Rhea" id="RHEA-COMP:10001"/>
        <dbReference type="ChEBI" id="CHEBI:15377"/>
        <dbReference type="ChEBI" id="CHEBI:15378"/>
        <dbReference type="ChEBI" id="CHEBI:33737"/>
        <dbReference type="ChEBI" id="CHEBI:33738"/>
        <dbReference type="ChEBI" id="CHEBI:58483"/>
        <dbReference type="ChEBI" id="CHEBI:128753"/>
        <dbReference type="EC" id="1.17.7.1"/>
    </reaction>
</comment>
<evidence type="ECO:0000256" key="4">
    <source>
        <dbReference type="ARBA" id="ARBA00023004"/>
    </source>
</evidence>
<feature type="binding site" evidence="8">
    <location>
        <position position="588"/>
    </location>
    <ligand>
        <name>[4Fe-4S] cluster</name>
        <dbReference type="ChEBI" id="CHEBI:49883"/>
    </ligand>
</feature>
<protein>
    <recommendedName>
        <fullName evidence="8">4-hydroxy-3-methylbut-2-en-1-yl diphosphate synthase (flavodoxin)</fullName>
        <ecNumber evidence="8">1.17.7.3</ecNumber>
    </recommendedName>
    <alternativeName>
        <fullName evidence="8">1-hydroxy-2-methyl-2-(E)-butenyl 4-diphosphate synthase</fullName>
    </alternativeName>
</protein>
<evidence type="ECO:0000256" key="6">
    <source>
        <dbReference type="ARBA" id="ARBA00023229"/>
    </source>
</evidence>
<feature type="domain" description="IspG TIM-barrel" evidence="9">
    <location>
        <begin position="37"/>
        <end position="306"/>
    </location>
</feature>
<reference evidence="12" key="1">
    <citation type="submission" date="2020-07" db="EMBL/GenBank/DDBJ databases">
        <title>Complete genome sequencing of Coprobacter sp. strain 2CBH44.</title>
        <authorList>
            <person name="Sakamoto M."/>
            <person name="Murakami T."/>
            <person name="Mori H."/>
        </authorList>
    </citation>
    <scope>NUCLEOTIDE SEQUENCE [LARGE SCALE GENOMIC DNA]</scope>
    <source>
        <strain evidence="12">2CBH44</strain>
    </source>
</reference>
<comment type="function">
    <text evidence="8">Converts 2C-methyl-D-erythritol 2,4-cyclodiphosphate (ME-2,4cPP) into 1-hydroxy-2-methyl-2-(E)-butenyl 4-diphosphate.</text>
</comment>
<dbReference type="SUPFAM" id="SSF56014">
    <property type="entry name" value="Nitrite and sulphite reductase 4Fe-4S domain-like"/>
    <property type="match status" value="1"/>
</dbReference>
<evidence type="ECO:0000256" key="3">
    <source>
        <dbReference type="ARBA" id="ARBA00023002"/>
    </source>
</evidence>
<dbReference type="FunFam" id="3.30.413.10:FF:000006">
    <property type="entry name" value="4-hydroxy-3-methylbut-2-en-1-yl diphosphate synthase (flavodoxin)"/>
    <property type="match status" value="1"/>
</dbReference>
<keyword evidence="1 8" id="KW-0004">4Fe-4S</keyword>
<dbReference type="HAMAP" id="MF_00159">
    <property type="entry name" value="IspG"/>
    <property type="match status" value="1"/>
</dbReference>
<dbReference type="PANTHER" id="PTHR30454:SF0">
    <property type="entry name" value="4-HYDROXY-3-METHYLBUT-2-EN-1-YL DIPHOSPHATE SYNTHASE (FERREDOXIN), CHLOROPLASTIC"/>
    <property type="match status" value="1"/>
</dbReference>
<feature type="binding site" evidence="8">
    <location>
        <position position="547"/>
    </location>
    <ligand>
        <name>[4Fe-4S] cluster</name>
        <dbReference type="ChEBI" id="CHEBI:49883"/>
    </ligand>
</feature>
<dbReference type="GO" id="GO:0005506">
    <property type="term" value="F:iron ion binding"/>
    <property type="evidence" value="ECO:0007669"/>
    <property type="project" value="InterPro"/>
</dbReference>
<keyword evidence="6 8" id="KW-0414">Isoprene biosynthesis</keyword>
<sequence>MLIQNWQKSNINSKQTKPFVIDLLDMDYFNYHRRKSSEVKIGKTPLGDNNPIRIQSMTNTSTMDTLACVEQSIRIIEAGGDYVRLTAQGVREAENLANIKNDLHKKGYYTPLVADIHFNPSAAEAAAKIVEKVRINPGNFVDCARKFKHLEYTEEEYAAEIDKIRARLVPFLQICRKHKTAIRIGVNHGSLSDRIMSRYGDTPEGMVESCLEFLRICKDESFSDIVISIKASNTVIMVRTVRLLVAAMEKENMHYPLHLGVTEAGDGEDGRIKSAVGIGALLADGIGDTIRVSLSEAPEQEIPVAKKLVDYIYKRNHHPIIHAQKALEFDYFNPQKRNTWSSGNIGGTQVPVVIADYNENGTPLSQYPFKADFYYTGKNDYKNFPAALNRIIDFSHYKPAKNQYPLFSIYEIDKIENCNAPIKFLSIQLSDYNGTIQHILNEDKNIVLILNSTHSNPVGEQRALFHQLINDKINAPIILRNEYNESSEEDLQLKAGADFGALLLDYFGEGIWLKNKGEIDTSNLVQYMFGILQATRQRISKTEYISCPGCGRTLFDLQQTISRVKAATSHLKGLKIGIMGCIVNGPGEMADADYGYVGAARGKISLYKGKTCIEKNIPEENAVDKLIELIKENGDWKDK</sequence>
<dbReference type="InterPro" id="IPR045854">
    <property type="entry name" value="NO2/SO3_Rdtase_4Fe4S_sf"/>
</dbReference>
<dbReference type="NCBIfam" id="TIGR00612">
    <property type="entry name" value="ispG_gcpE"/>
    <property type="match status" value="1"/>
</dbReference>
<gene>
    <name evidence="8 11" type="primary">ispG</name>
    <name evidence="11" type="ORF">Cop2CBH44_24430</name>
</gene>
<feature type="binding site" evidence="8">
    <location>
        <position position="581"/>
    </location>
    <ligand>
        <name>[4Fe-4S] cluster</name>
        <dbReference type="ChEBI" id="CHEBI:49883"/>
    </ligand>
</feature>
<evidence type="ECO:0000256" key="1">
    <source>
        <dbReference type="ARBA" id="ARBA00022485"/>
    </source>
</evidence>
<dbReference type="NCBIfam" id="NF002534">
    <property type="entry name" value="PRK02048.1"/>
    <property type="match status" value="1"/>
</dbReference>
<dbReference type="KEGG" id="copr:Cop2CBH44_24430"/>
<keyword evidence="2 8" id="KW-0479">Metal-binding</keyword>
<dbReference type="PIRSF" id="PIRSF037336">
    <property type="entry name" value="IspG_like"/>
    <property type="match status" value="1"/>
</dbReference>
<comment type="cofactor">
    <cofactor evidence="8">
        <name>[4Fe-4S] cluster</name>
        <dbReference type="ChEBI" id="CHEBI:49883"/>
    </cofactor>
    <text evidence="8">Binds 1 [4Fe-4S] cluster.</text>
</comment>
<dbReference type="UniPathway" id="UPA00056">
    <property type="reaction ID" value="UER00096"/>
</dbReference>
<evidence type="ECO:0000313" key="11">
    <source>
        <dbReference type="EMBL" id="BCI64090.1"/>
    </source>
</evidence>
<evidence type="ECO:0000256" key="8">
    <source>
        <dbReference type="HAMAP-Rule" id="MF_00159"/>
    </source>
</evidence>
<dbReference type="GO" id="GO:0141197">
    <property type="term" value="F:4-hydroxy-3-methylbut-2-enyl-diphosphate synthase activity (flavodoxin)"/>
    <property type="evidence" value="ECO:0007669"/>
    <property type="project" value="UniProtKB-EC"/>
</dbReference>
<dbReference type="GO" id="GO:0046429">
    <property type="term" value="F:4-hydroxy-3-methylbut-2-en-1-yl diphosphate synthase activity (ferredoxin)"/>
    <property type="evidence" value="ECO:0007669"/>
    <property type="project" value="UniProtKB-UniRule"/>
</dbReference>
<dbReference type="InterPro" id="IPR058578">
    <property type="entry name" value="IspG_TIM"/>
</dbReference>
<evidence type="ECO:0000256" key="2">
    <source>
        <dbReference type="ARBA" id="ARBA00022723"/>
    </source>
</evidence>
<dbReference type="FunFam" id="3.20.20.20:FF:000005">
    <property type="entry name" value="4-hydroxy-3-methylbut-2-en-1-yl diphosphate synthase (flavodoxin)"/>
    <property type="match status" value="1"/>
</dbReference>
<dbReference type="EC" id="1.17.7.3" evidence="8"/>
<accession>A0A7G1HWX1</accession>
<dbReference type="EMBL" id="AP023322">
    <property type="protein sequence ID" value="BCI64090.1"/>
    <property type="molecule type" value="Genomic_DNA"/>
</dbReference>
<dbReference type="Gene3D" id="3.20.20.20">
    <property type="entry name" value="Dihydropteroate synthase-like"/>
    <property type="match status" value="1"/>
</dbReference>
<keyword evidence="4 8" id="KW-0408">Iron</keyword>
<proteinExistence type="inferred from homology"/>
<dbReference type="InterPro" id="IPR011005">
    <property type="entry name" value="Dihydropteroate_synth-like_sf"/>
</dbReference>
<evidence type="ECO:0000256" key="5">
    <source>
        <dbReference type="ARBA" id="ARBA00023014"/>
    </source>
</evidence>
<evidence type="ECO:0000259" key="10">
    <source>
        <dbReference type="Pfam" id="PF26540"/>
    </source>
</evidence>
<dbReference type="GO" id="GO:0019288">
    <property type="term" value="P:isopentenyl diphosphate biosynthetic process, methylerythritol 4-phosphate pathway"/>
    <property type="evidence" value="ECO:0007669"/>
    <property type="project" value="UniProtKB-UniRule"/>
</dbReference>
<feature type="domain" description="IspG C-terminal" evidence="10">
    <location>
        <begin position="543"/>
        <end position="631"/>
    </location>
</feature>
<dbReference type="GO" id="GO:0051539">
    <property type="term" value="F:4 iron, 4 sulfur cluster binding"/>
    <property type="evidence" value="ECO:0007669"/>
    <property type="project" value="UniProtKB-UniRule"/>
</dbReference>
<dbReference type="GO" id="GO:0016114">
    <property type="term" value="P:terpenoid biosynthetic process"/>
    <property type="evidence" value="ECO:0007669"/>
    <property type="project" value="InterPro"/>
</dbReference>
<evidence type="ECO:0000256" key="7">
    <source>
        <dbReference type="ARBA" id="ARBA00051119"/>
    </source>
</evidence>
<dbReference type="Pfam" id="PF26540">
    <property type="entry name" value="GcpE_C"/>
    <property type="match status" value="1"/>
</dbReference>
<name>A0A7G1HWX1_9BACT</name>
<comment type="pathway">
    <text evidence="8">Isoprenoid biosynthesis; isopentenyl diphosphate biosynthesis via DXP pathway; isopentenyl diphosphate from 1-deoxy-D-xylulose 5-phosphate: step 5/6.</text>
</comment>
<comment type="similarity">
    <text evidence="8">Belongs to the IspG family.</text>
</comment>
<keyword evidence="3 8" id="KW-0560">Oxidoreductase</keyword>
<evidence type="ECO:0000259" key="9">
    <source>
        <dbReference type="Pfam" id="PF04551"/>
    </source>
</evidence>
<dbReference type="InterPro" id="IPR058579">
    <property type="entry name" value="IspG_C"/>
</dbReference>
<dbReference type="InterPro" id="IPR004588">
    <property type="entry name" value="IspG_bac-typ"/>
</dbReference>
<comment type="catalytic activity">
    <reaction evidence="8">
        <text>(2E)-4-hydroxy-3-methylbut-2-enyl diphosphate + oxidized [flavodoxin] + H2O + 2 H(+) = 2-C-methyl-D-erythritol 2,4-cyclic diphosphate + reduced [flavodoxin]</text>
        <dbReference type="Rhea" id="RHEA:43604"/>
        <dbReference type="Rhea" id="RHEA-COMP:10622"/>
        <dbReference type="Rhea" id="RHEA-COMP:10623"/>
        <dbReference type="ChEBI" id="CHEBI:15377"/>
        <dbReference type="ChEBI" id="CHEBI:15378"/>
        <dbReference type="ChEBI" id="CHEBI:57618"/>
        <dbReference type="ChEBI" id="CHEBI:58210"/>
        <dbReference type="ChEBI" id="CHEBI:58483"/>
        <dbReference type="ChEBI" id="CHEBI:128753"/>
        <dbReference type="EC" id="1.17.7.3"/>
    </reaction>
</comment>
<dbReference type="PANTHER" id="PTHR30454">
    <property type="entry name" value="4-HYDROXY-3-METHYLBUT-2-EN-1-YL DIPHOSPHATE SYNTHASE"/>
    <property type="match status" value="1"/>
</dbReference>